<protein>
    <submittedName>
        <fullName evidence="2">Uncharacterized protein</fullName>
    </submittedName>
</protein>
<accession>A0A0M9EYN4</accession>
<evidence type="ECO:0000313" key="2">
    <source>
        <dbReference type="EMBL" id="KPA42589.1"/>
    </source>
</evidence>
<name>A0A0M9EYN4_FUSLA</name>
<organism evidence="2 3">
    <name type="scientific">Fusarium langsethiae</name>
    <dbReference type="NCBI Taxonomy" id="179993"/>
    <lineage>
        <taxon>Eukaryota</taxon>
        <taxon>Fungi</taxon>
        <taxon>Dikarya</taxon>
        <taxon>Ascomycota</taxon>
        <taxon>Pezizomycotina</taxon>
        <taxon>Sordariomycetes</taxon>
        <taxon>Hypocreomycetidae</taxon>
        <taxon>Hypocreales</taxon>
        <taxon>Nectriaceae</taxon>
        <taxon>Fusarium</taxon>
    </lineage>
</organism>
<dbReference type="AlphaFoldDB" id="A0A0M9EYN4"/>
<gene>
    <name evidence="2" type="ORF">FLAG1_04525</name>
</gene>
<feature type="compositionally biased region" description="Basic and acidic residues" evidence="1">
    <location>
        <begin position="25"/>
        <end position="37"/>
    </location>
</feature>
<dbReference type="OrthoDB" id="5029193at2759"/>
<dbReference type="Proteomes" id="UP000037904">
    <property type="component" value="Unassembled WGS sequence"/>
</dbReference>
<proteinExistence type="predicted"/>
<evidence type="ECO:0000313" key="3">
    <source>
        <dbReference type="Proteomes" id="UP000037904"/>
    </source>
</evidence>
<sequence>MPKDARSHKKDLKRLKKEKKSPGVKKPDVNSKNTDGRRSRKKKRSSENQESLNSIRTTLFSLHNNIINKNKNTPIEKQEFCSRMGILYSNMLELAFEAGTSEEDTEMEWQHEPTTLVRLVRTSEELASYPDGAVVWPWQTGSNSNSPSASSNNLVGQRPQVIEDVL</sequence>
<feature type="compositionally biased region" description="Basic residues" evidence="1">
    <location>
        <begin position="1"/>
        <end position="23"/>
    </location>
</feature>
<evidence type="ECO:0000256" key="1">
    <source>
        <dbReference type="SAM" id="MobiDB-lite"/>
    </source>
</evidence>
<comment type="caution">
    <text evidence="2">The sequence shown here is derived from an EMBL/GenBank/DDBJ whole genome shotgun (WGS) entry which is preliminary data.</text>
</comment>
<dbReference type="EMBL" id="JXCE01000061">
    <property type="protein sequence ID" value="KPA42589.1"/>
    <property type="molecule type" value="Genomic_DNA"/>
</dbReference>
<feature type="region of interest" description="Disordered" evidence="1">
    <location>
        <begin position="1"/>
        <end position="52"/>
    </location>
</feature>
<reference evidence="2 3" key="1">
    <citation type="submission" date="2015-04" db="EMBL/GenBank/DDBJ databases">
        <title>The draft genome sequence of Fusarium langsethiae, a T-2/HT-2 mycotoxin producer.</title>
        <authorList>
            <person name="Lysoe E."/>
            <person name="Divon H.H."/>
            <person name="Terzi V."/>
            <person name="Orru L."/>
            <person name="Lamontanara A."/>
            <person name="Kolseth A.-K."/>
            <person name="Frandsen R.J."/>
            <person name="Nielsen K."/>
            <person name="Thrane U."/>
        </authorList>
    </citation>
    <scope>NUCLEOTIDE SEQUENCE [LARGE SCALE GENOMIC DNA]</scope>
    <source>
        <strain evidence="2 3">Fl201059</strain>
    </source>
</reference>
<keyword evidence="3" id="KW-1185">Reference proteome</keyword>